<dbReference type="AlphaFoldDB" id="A0A2N7WQQ9"/>
<dbReference type="PROSITE" id="PS50405">
    <property type="entry name" value="GST_CTER"/>
    <property type="match status" value="1"/>
</dbReference>
<dbReference type="Gene3D" id="3.40.30.10">
    <property type="entry name" value="Glutaredoxin"/>
    <property type="match status" value="1"/>
</dbReference>
<dbReference type="GO" id="GO:0004364">
    <property type="term" value="F:glutathione transferase activity"/>
    <property type="evidence" value="ECO:0007669"/>
    <property type="project" value="TreeGrafter"/>
</dbReference>
<dbReference type="OrthoDB" id="6043394at2"/>
<keyword evidence="3" id="KW-0808">Transferase</keyword>
<dbReference type="SUPFAM" id="SSF52833">
    <property type="entry name" value="Thioredoxin-like"/>
    <property type="match status" value="1"/>
</dbReference>
<proteinExistence type="predicted"/>
<comment type="caution">
    <text evidence="3">The sequence shown here is derived from an EMBL/GenBank/DDBJ whole genome shotgun (WGS) entry which is preliminary data.</text>
</comment>
<dbReference type="InterPro" id="IPR010987">
    <property type="entry name" value="Glutathione-S-Trfase_C-like"/>
</dbReference>
<dbReference type="InterPro" id="IPR004046">
    <property type="entry name" value="GST_C"/>
</dbReference>
<organism evidence="3 4">
    <name type="scientific">Trinickia symbiotica</name>
    <dbReference type="NCBI Taxonomy" id="863227"/>
    <lineage>
        <taxon>Bacteria</taxon>
        <taxon>Pseudomonadati</taxon>
        <taxon>Pseudomonadota</taxon>
        <taxon>Betaproteobacteria</taxon>
        <taxon>Burkholderiales</taxon>
        <taxon>Burkholderiaceae</taxon>
        <taxon>Trinickia</taxon>
    </lineage>
</organism>
<dbReference type="GO" id="GO:0006749">
    <property type="term" value="P:glutathione metabolic process"/>
    <property type="evidence" value="ECO:0007669"/>
    <property type="project" value="TreeGrafter"/>
</dbReference>
<feature type="domain" description="GST C-terminal" evidence="2">
    <location>
        <begin position="91"/>
        <end position="239"/>
    </location>
</feature>
<dbReference type="PROSITE" id="PS50404">
    <property type="entry name" value="GST_NTER"/>
    <property type="match status" value="1"/>
</dbReference>
<dbReference type="STRING" id="863227.GCA_000373005_03106"/>
<dbReference type="PANTHER" id="PTHR11571">
    <property type="entry name" value="GLUTATHIONE S-TRANSFERASE"/>
    <property type="match status" value="1"/>
</dbReference>
<dbReference type="CDD" id="cd03039">
    <property type="entry name" value="GST_N_Sigma_like"/>
    <property type="match status" value="1"/>
</dbReference>
<dbReference type="InterPro" id="IPR036249">
    <property type="entry name" value="Thioredoxin-like_sf"/>
</dbReference>
<protein>
    <submittedName>
        <fullName evidence="3">Glutathione S-transferase</fullName>
    </submittedName>
</protein>
<evidence type="ECO:0000313" key="3">
    <source>
        <dbReference type="EMBL" id="PMS31759.1"/>
    </source>
</evidence>
<dbReference type="InterPro" id="IPR004045">
    <property type="entry name" value="Glutathione_S-Trfase_N"/>
</dbReference>
<dbReference type="CDD" id="cd03192">
    <property type="entry name" value="GST_C_Sigma_like"/>
    <property type="match status" value="1"/>
</dbReference>
<dbReference type="InterPro" id="IPR050213">
    <property type="entry name" value="GST_superfamily"/>
</dbReference>
<dbReference type="PANTHER" id="PTHR11571:SF263">
    <property type="entry name" value="GLUTATHIONE S-TRANSFERASE"/>
    <property type="match status" value="1"/>
</dbReference>
<gene>
    <name evidence="3" type="ORF">C0Z20_27615</name>
</gene>
<evidence type="ECO:0000313" key="4">
    <source>
        <dbReference type="Proteomes" id="UP000235777"/>
    </source>
</evidence>
<feature type="domain" description="GST N-terminal" evidence="1">
    <location>
        <begin position="1"/>
        <end position="90"/>
    </location>
</feature>
<reference evidence="3 4" key="1">
    <citation type="submission" date="2018-01" db="EMBL/GenBank/DDBJ databases">
        <title>Whole genome analyses suggest that Burkholderia sensu lato contains two further novel genera in the rhizoxinica-symbiotica group Mycetohabitans gen. nov., and Trinickia gen. nov.: implications for the evolution of diazotrophy and nodulation in the Burkholderiaceae.</title>
        <authorList>
            <person name="Estrada-de los Santos P."/>
            <person name="Palmer M."/>
            <person name="Chavez-Ramirez B."/>
            <person name="Beukes C."/>
            <person name="Steenkamp E.T."/>
            <person name="Hirsch A.M."/>
            <person name="Manyaka P."/>
            <person name="Maluk M."/>
            <person name="Lafos M."/>
            <person name="Crook M."/>
            <person name="Gross E."/>
            <person name="Simon M.F."/>
            <person name="Bueno dos Reis Junior F."/>
            <person name="Poole P.S."/>
            <person name="Venter S.N."/>
            <person name="James E.K."/>
        </authorList>
    </citation>
    <scope>NUCLEOTIDE SEQUENCE [LARGE SCALE GENOMIC DNA]</scope>
    <source>
        <strain evidence="3 4">JPY 581</strain>
    </source>
</reference>
<dbReference type="FunFam" id="1.20.1050.10:FF:000051">
    <property type="entry name" value="Glutathione S-transferase"/>
    <property type="match status" value="1"/>
</dbReference>
<dbReference type="RefSeq" id="WP_018441682.1">
    <property type="nucleotide sequence ID" value="NZ_KB890178.1"/>
</dbReference>
<keyword evidence="4" id="KW-1185">Reference proteome</keyword>
<dbReference type="Gene3D" id="1.20.1050.10">
    <property type="match status" value="1"/>
</dbReference>
<dbReference type="Proteomes" id="UP000235777">
    <property type="component" value="Unassembled WGS sequence"/>
</dbReference>
<dbReference type="EMBL" id="PNYC01000024">
    <property type="protein sequence ID" value="PMS31759.1"/>
    <property type="molecule type" value="Genomic_DNA"/>
</dbReference>
<dbReference type="SUPFAM" id="SSF47616">
    <property type="entry name" value="GST C-terminal domain-like"/>
    <property type="match status" value="1"/>
</dbReference>
<accession>A0A2N7WQQ9</accession>
<evidence type="ECO:0000259" key="2">
    <source>
        <dbReference type="PROSITE" id="PS50405"/>
    </source>
</evidence>
<name>A0A2N7WQQ9_9BURK</name>
<dbReference type="InterPro" id="IPR036282">
    <property type="entry name" value="Glutathione-S-Trfase_C_sf"/>
</dbReference>
<evidence type="ECO:0000259" key="1">
    <source>
        <dbReference type="PROSITE" id="PS50404"/>
    </source>
</evidence>
<sequence>MAYELYYWDGLQGRGEFVRLALEEARAPYVEVARGRPEDGLGEGAMLALMDSKDEPHPPFAPPFLRDGDLIIPQSANILFYLGEKLGLAPRDDLRYVVHGLQLTIADVVTEVHDTHHPIGSGLYYEDQKEAAKARATDFIDHRMPKFMGYFERVLKQNPKGDAHLVGDSLTYADLSMFQLIEGLHYAFPRATKRFRQRYRRLAALRDAVAARPNIAAYLASERRIPLNETGIFRHYPELDRSPGSD</sequence>
<dbReference type="Pfam" id="PF14497">
    <property type="entry name" value="GST_C_3"/>
    <property type="match status" value="1"/>
</dbReference>